<comment type="caution">
    <text evidence="4">The sequence shown here is derived from an EMBL/GenBank/DDBJ whole genome shotgun (WGS) entry which is preliminary data.</text>
</comment>
<protein>
    <submittedName>
        <fullName evidence="4">Polysaccharide deacetylase</fullName>
    </submittedName>
</protein>
<dbReference type="PANTHER" id="PTHR34216:SF3">
    <property type="entry name" value="POLY-BETA-1,6-N-ACETYL-D-GLUCOSAMINE N-DEACETYLASE"/>
    <property type="match status" value="1"/>
</dbReference>
<evidence type="ECO:0000313" key="4">
    <source>
        <dbReference type="EMBL" id="PWA05188.1"/>
    </source>
</evidence>
<dbReference type="InterPro" id="IPR051398">
    <property type="entry name" value="Polysacch_Deacetylase"/>
</dbReference>
<dbReference type="Proteomes" id="UP000245449">
    <property type="component" value="Unassembled WGS sequence"/>
</dbReference>
<dbReference type="RefSeq" id="WP_116724793.1">
    <property type="nucleotide sequence ID" value="NZ_QCZI01000008.1"/>
</dbReference>
<dbReference type="GO" id="GO:0005576">
    <property type="term" value="C:extracellular region"/>
    <property type="evidence" value="ECO:0007669"/>
    <property type="project" value="UniProtKB-SubCell"/>
</dbReference>
<dbReference type="Gene3D" id="3.20.20.370">
    <property type="entry name" value="Glycoside hydrolase/deacetylase"/>
    <property type="match status" value="1"/>
</dbReference>
<dbReference type="CDD" id="cd10918">
    <property type="entry name" value="CE4_NodB_like_5s_6s"/>
    <property type="match status" value="1"/>
</dbReference>
<organism evidence="4 5">
    <name type="scientific">Flavobacterium psychrotolerans</name>
    <dbReference type="NCBI Taxonomy" id="2169410"/>
    <lineage>
        <taxon>Bacteria</taxon>
        <taxon>Pseudomonadati</taxon>
        <taxon>Bacteroidota</taxon>
        <taxon>Flavobacteriia</taxon>
        <taxon>Flavobacteriales</taxon>
        <taxon>Flavobacteriaceae</taxon>
        <taxon>Flavobacterium</taxon>
    </lineage>
</organism>
<comment type="subcellular location">
    <subcellularLocation>
        <location evidence="1">Secreted</location>
    </subcellularLocation>
</comment>
<dbReference type="AlphaFoldDB" id="A0A2U1JJY1"/>
<reference evidence="4 5" key="1">
    <citation type="submission" date="2018-04" db="EMBL/GenBank/DDBJ databases">
        <title>Flavobacterium sp. nov., isolated from glacier ice.</title>
        <authorList>
            <person name="Liu Q."/>
            <person name="Xin Y.-H."/>
        </authorList>
    </citation>
    <scope>NUCLEOTIDE SEQUENCE [LARGE SCALE GENOMIC DNA]</scope>
    <source>
        <strain evidence="4 5">RB1R5</strain>
    </source>
</reference>
<evidence type="ECO:0000259" key="3">
    <source>
        <dbReference type="PROSITE" id="PS51677"/>
    </source>
</evidence>
<dbReference type="PROSITE" id="PS51677">
    <property type="entry name" value="NODB"/>
    <property type="match status" value="1"/>
</dbReference>
<evidence type="ECO:0000256" key="1">
    <source>
        <dbReference type="ARBA" id="ARBA00004613"/>
    </source>
</evidence>
<accession>A0A2U1JJY1</accession>
<keyword evidence="2" id="KW-0732">Signal</keyword>
<proteinExistence type="predicted"/>
<dbReference type="Pfam" id="PF01522">
    <property type="entry name" value="Polysacc_deac_1"/>
    <property type="match status" value="1"/>
</dbReference>
<dbReference type="InterPro" id="IPR002509">
    <property type="entry name" value="NODB_dom"/>
</dbReference>
<dbReference type="GO" id="GO:0005975">
    <property type="term" value="P:carbohydrate metabolic process"/>
    <property type="evidence" value="ECO:0007669"/>
    <property type="project" value="InterPro"/>
</dbReference>
<dbReference type="InterPro" id="IPR011330">
    <property type="entry name" value="Glyco_hydro/deAcase_b/a-brl"/>
</dbReference>
<dbReference type="EMBL" id="QCZI01000008">
    <property type="protein sequence ID" value="PWA05188.1"/>
    <property type="molecule type" value="Genomic_DNA"/>
</dbReference>
<dbReference type="PANTHER" id="PTHR34216">
    <property type="match status" value="1"/>
</dbReference>
<name>A0A2U1JJY1_9FLAO</name>
<dbReference type="GO" id="GO:0016810">
    <property type="term" value="F:hydrolase activity, acting on carbon-nitrogen (but not peptide) bonds"/>
    <property type="evidence" value="ECO:0007669"/>
    <property type="project" value="InterPro"/>
</dbReference>
<evidence type="ECO:0000256" key="2">
    <source>
        <dbReference type="ARBA" id="ARBA00022729"/>
    </source>
</evidence>
<gene>
    <name evidence="4" type="ORF">DB895_07735</name>
</gene>
<feature type="domain" description="NodB homology" evidence="3">
    <location>
        <begin position="119"/>
        <end position="279"/>
    </location>
</feature>
<dbReference type="SUPFAM" id="SSF88713">
    <property type="entry name" value="Glycoside hydrolase/deacetylase"/>
    <property type="match status" value="1"/>
</dbReference>
<keyword evidence="5" id="KW-1185">Reference proteome</keyword>
<sequence length="279" mass="32009">MKNRLFSFFILLILFSSCQKEQSKLKKEATSIRDQVKVESPKKQMADATTILSRKEVPILCYHNIKNITASTSEFATVYTVTPAAFAEQMKILSDNGYHTILPNQLEDYLVYDKPLPSNPVMITFDDTREEQFSIGAAEMKKYGFKGVYFIMTVSINRPNYMTKEQIKNLSDNGHEVAAHTWDHHMVTKYEGADWGTQLVKPKKKLEDIIGKPVNYFAYPFGLWNHSVIPEVKNSGYKLAFILSTKRDSLEPLHTVRRIIVSGFWSAPTMLKEMKSSFK</sequence>
<dbReference type="OrthoDB" id="9778320at2"/>
<evidence type="ECO:0000313" key="5">
    <source>
        <dbReference type="Proteomes" id="UP000245449"/>
    </source>
</evidence>
<dbReference type="PROSITE" id="PS51257">
    <property type="entry name" value="PROKAR_LIPOPROTEIN"/>
    <property type="match status" value="1"/>
</dbReference>